<feature type="domain" description="AMP-binding enzyme C-terminal" evidence="3">
    <location>
        <begin position="397"/>
        <end position="472"/>
    </location>
</feature>
<dbReference type="InterPro" id="IPR000873">
    <property type="entry name" value="AMP-dep_synth/lig_dom"/>
</dbReference>
<proteinExistence type="inferred from homology"/>
<name>A0AA45W7V1_9RHOB</name>
<dbReference type="GO" id="GO:0006631">
    <property type="term" value="P:fatty acid metabolic process"/>
    <property type="evidence" value="ECO:0007669"/>
    <property type="project" value="TreeGrafter"/>
</dbReference>
<dbReference type="SUPFAM" id="SSF56801">
    <property type="entry name" value="Acetyl-CoA synthetase-like"/>
    <property type="match status" value="1"/>
</dbReference>
<dbReference type="PANTHER" id="PTHR43201:SF8">
    <property type="entry name" value="ACYL-COA SYNTHETASE FAMILY MEMBER 3"/>
    <property type="match status" value="1"/>
</dbReference>
<dbReference type="PANTHER" id="PTHR43201">
    <property type="entry name" value="ACYL-COA SYNTHETASE"/>
    <property type="match status" value="1"/>
</dbReference>
<evidence type="ECO:0000259" key="2">
    <source>
        <dbReference type="Pfam" id="PF00501"/>
    </source>
</evidence>
<comment type="similarity">
    <text evidence="1">Belongs to the ATP-dependent AMP-binding enzyme family.</text>
</comment>
<reference evidence="4 6" key="1">
    <citation type="submission" date="2017-01" db="EMBL/GenBank/DDBJ databases">
        <authorList>
            <person name="Varghese N."/>
            <person name="Submissions S."/>
        </authorList>
    </citation>
    <scope>NUCLEOTIDE SEQUENCE [LARGE SCALE GENOMIC DNA]</scope>
    <source>
        <strain evidence="4 6">DSM 18447</strain>
    </source>
</reference>
<evidence type="ECO:0000313" key="5">
    <source>
        <dbReference type="EMBL" id="WCR01554.1"/>
    </source>
</evidence>
<dbReference type="InterPro" id="IPR020845">
    <property type="entry name" value="AMP-binding_CS"/>
</dbReference>
<dbReference type="InterPro" id="IPR042099">
    <property type="entry name" value="ANL_N_sf"/>
</dbReference>
<dbReference type="RefSeq" id="WP_076528324.1">
    <property type="nucleotide sequence ID" value="NZ_CP067140.1"/>
</dbReference>
<reference evidence="5 7" key="2">
    <citation type="submission" date="2021-01" db="EMBL/GenBank/DDBJ databases">
        <title>Biogeographic distribution of Paracoccus.</title>
        <authorList>
            <person name="Hollensteiner J."/>
            <person name="Leineberger J."/>
            <person name="Brinkhoff T."/>
            <person name="Daniel R."/>
        </authorList>
    </citation>
    <scope>NUCLEOTIDE SEQUENCE [LARGE SCALE GENOMIC DNA]</scope>
    <source>
        <strain evidence="5 7">DSM 18447</strain>
    </source>
</reference>
<dbReference type="InterPro" id="IPR045851">
    <property type="entry name" value="AMP-bd_C_sf"/>
</dbReference>
<dbReference type="Gene3D" id="3.30.300.30">
    <property type="match status" value="1"/>
</dbReference>
<dbReference type="EMBL" id="FTOU01000021">
    <property type="protein sequence ID" value="SIT12465.1"/>
    <property type="molecule type" value="Genomic_DNA"/>
</dbReference>
<dbReference type="Pfam" id="PF13193">
    <property type="entry name" value="AMP-binding_C"/>
    <property type="match status" value="1"/>
</dbReference>
<organism evidence="4 6">
    <name type="scientific">Paracoccus saliphilus</name>
    <dbReference type="NCBI Taxonomy" id="405559"/>
    <lineage>
        <taxon>Bacteria</taxon>
        <taxon>Pseudomonadati</taxon>
        <taxon>Pseudomonadota</taxon>
        <taxon>Alphaproteobacteria</taxon>
        <taxon>Rhodobacterales</taxon>
        <taxon>Paracoccaceae</taxon>
        <taxon>Paracoccus</taxon>
    </lineage>
</organism>
<dbReference type="Gene3D" id="3.40.50.12780">
    <property type="entry name" value="N-terminal domain of ligase-like"/>
    <property type="match status" value="1"/>
</dbReference>
<feature type="domain" description="AMP-dependent synthetase/ligase" evidence="2">
    <location>
        <begin position="15"/>
        <end position="346"/>
    </location>
</feature>
<dbReference type="Pfam" id="PF00501">
    <property type="entry name" value="AMP-binding"/>
    <property type="match status" value="1"/>
</dbReference>
<dbReference type="PROSITE" id="PS00455">
    <property type="entry name" value="AMP_BINDING"/>
    <property type="match status" value="1"/>
</dbReference>
<evidence type="ECO:0000256" key="1">
    <source>
        <dbReference type="ARBA" id="ARBA00006432"/>
    </source>
</evidence>
<evidence type="ECO:0000313" key="7">
    <source>
        <dbReference type="Proteomes" id="UP001215549"/>
    </source>
</evidence>
<dbReference type="InterPro" id="IPR025110">
    <property type="entry name" value="AMP-bd_C"/>
</dbReference>
<dbReference type="Proteomes" id="UP000186216">
    <property type="component" value="Unassembled WGS sequence"/>
</dbReference>
<keyword evidence="7" id="KW-1185">Reference proteome</keyword>
<sequence>MTDPLEANIWDLLSDQVSAMPDRTAITFEGQSMTYAAFGRLIETLSAGLAEADVAAGDKVAAKVGKTPEGLALALATVRIGAIYVPLNPTFGDYETQILLTDAKPRLFVSDQPVSDGHSAAMPLADLQDATFTPPPVTSGGMQPCSMLYTSGTTGTPKGALISHRNMCATFTAFNQMWGISAADRLLHVLPTYHAHGLFMATLCPLFAGAEIILLPKFDIERVIALLPEVTVLMAVPTIHSRLLQHESFTRENCRNLRLVTSGSAPLSPELFTQISAKTGITLTDRYGSTEAGMIAANPAGHVRRGSVGKPLPGVEIRLSTPAGDASTGTPGRIQVRSPHVFLGYWNRPELDGNGILPDGWFDTGDIGQFDEDGYLFIVGRDKDMIISGGFNVYPREIEIALENCTGVAEAAVFGLPHPDFGEGVAAAICPEKGGQIATEGVMKELEKLLASYKRPKVLFLRDVLPKNDLGKVLKPALVQEYQQAFVRRGG</sequence>
<gene>
    <name evidence="5" type="ORF">JHX88_11430</name>
    <name evidence="4" type="ORF">SAMN05421772_12139</name>
</gene>
<evidence type="ECO:0000313" key="6">
    <source>
        <dbReference type="Proteomes" id="UP000186216"/>
    </source>
</evidence>
<dbReference type="Proteomes" id="UP001215549">
    <property type="component" value="Chromosome"/>
</dbReference>
<evidence type="ECO:0000313" key="4">
    <source>
        <dbReference type="EMBL" id="SIT12465.1"/>
    </source>
</evidence>
<dbReference type="GO" id="GO:0031956">
    <property type="term" value="F:medium-chain fatty acid-CoA ligase activity"/>
    <property type="evidence" value="ECO:0007669"/>
    <property type="project" value="TreeGrafter"/>
</dbReference>
<evidence type="ECO:0000259" key="3">
    <source>
        <dbReference type="Pfam" id="PF13193"/>
    </source>
</evidence>
<dbReference type="EMBL" id="CP067140">
    <property type="protein sequence ID" value="WCR01554.1"/>
    <property type="molecule type" value="Genomic_DNA"/>
</dbReference>
<dbReference type="AlphaFoldDB" id="A0AA45W7V1"/>
<protein>
    <submittedName>
        <fullName evidence="5">AMP-binding protein</fullName>
    </submittedName>
    <submittedName>
        <fullName evidence="4">Malonyl-CoA/methylmalonyl-CoA synthetase</fullName>
    </submittedName>
</protein>
<accession>A0AA45W7V1</accession>